<sequence length="571" mass="63053">MTSGEVVEKKKGHPKGLYLLFVTEMAERFSYYGMRGIFVLYLVSALCSESTAYSIYGTYTGLVYLTPVLGGWISDRYWGNRKSIIIGGVLMAIGQFLMFGSALFVKQSITDGKTNAIDPNVNNTLSNILLYGGLFFLIMGNGFFKPNISTMLGDLYEATDSRKDSAFTIFYMGINLGAFIAPFICSTVVPSEDGYLNPGGYKWGFFCAGIGMILSIIVFSLLKNKLLVTPDGLQVGLTPDKDEVKKRQKEQVELLEKTLKEEEVKVEDSEVTELKKNSPIRLICSIVIGIAVLFLYMWLLAEDKDGKKNARWSDFNEYISAIIYACTIALPIFIITDRNLNGTQKSRIGVIYIIAVFVIFFWAAYEQAGSSLTVFADQQCDRRIGFGIDWVFPTAWLQSVNPIAIVVLAPLAAMLWEALGKRKLEPFSPAKQAIGLILLAVGYVVIAIGTQGVGDNDKVSYWWLVSLYVIHTIGELCLSPIGLSMVNKLSPAHLSSLLMGVWFMSNAASNVFSAKLAQLKPSKQEGFKNIAGFEIDTLTKFFSVFAIMGAVSGIILFGFCPLLKKMMKGIK</sequence>
<evidence type="ECO:0000313" key="10">
    <source>
        <dbReference type="EMBL" id="ORY69355.1"/>
    </source>
</evidence>
<keyword evidence="4 7" id="KW-0812">Transmembrane</keyword>
<organism evidence="10 11">
    <name type="scientific">Neocallimastix californiae</name>
    <dbReference type="NCBI Taxonomy" id="1754190"/>
    <lineage>
        <taxon>Eukaryota</taxon>
        <taxon>Fungi</taxon>
        <taxon>Fungi incertae sedis</taxon>
        <taxon>Chytridiomycota</taxon>
        <taxon>Chytridiomycota incertae sedis</taxon>
        <taxon>Neocallimastigomycetes</taxon>
        <taxon>Neocallimastigales</taxon>
        <taxon>Neocallimastigaceae</taxon>
        <taxon>Neocallimastix</taxon>
    </lineage>
</organism>
<evidence type="ECO:0000256" key="5">
    <source>
        <dbReference type="ARBA" id="ARBA00022989"/>
    </source>
</evidence>
<dbReference type="SUPFAM" id="SSF103473">
    <property type="entry name" value="MFS general substrate transporter"/>
    <property type="match status" value="1"/>
</dbReference>
<evidence type="ECO:0000256" key="9">
    <source>
        <dbReference type="SAM" id="Phobius"/>
    </source>
</evidence>
<comment type="caution">
    <text evidence="10">The sequence shown here is derived from an EMBL/GenBank/DDBJ whole genome shotgun (WGS) entry which is preliminary data.</text>
</comment>
<feature type="transmembrane region" description="Helical" evidence="9">
    <location>
        <begin position="29"/>
        <end position="46"/>
    </location>
</feature>
<evidence type="ECO:0000256" key="4">
    <source>
        <dbReference type="ARBA" id="ARBA00022692"/>
    </source>
</evidence>
<feature type="transmembrane region" description="Helical" evidence="9">
    <location>
        <begin position="432"/>
        <end position="449"/>
    </location>
</feature>
<dbReference type="InterPro" id="IPR018456">
    <property type="entry name" value="PTR2_symporter_CS"/>
</dbReference>
<feature type="transmembrane region" description="Helical" evidence="9">
    <location>
        <begin position="348"/>
        <end position="365"/>
    </location>
</feature>
<keyword evidence="11" id="KW-1185">Reference proteome</keyword>
<feature type="transmembrane region" description="Helical" evidence="9">
    <location>
        <begin position="400"/>
        <end position="420"/>
    </location>
</feature>
<feature type="transmembrane region" description="Helical" evidence="9">
    <location>
        <begin position="201"/>
        <end position="222"/>
    </location>
</feature>
<evidence type="ECO:0000256" key="2">
    <source>
        <dbReference type="ARBA" id="ARBA00022448"/>
    </source>
</evidence>
<feature type="transmembrane region" description="Helical" evidence="9">
    <location>
        <begin position="318"/>
        <end position="336"/>
    </location>
</feature>
<dbReference type="AlphaFoldDB" id="A0A1Y2EEX2"/>
<comment type="similarity">
    <text evidence="7">Belongs to the major facilitator superfamily. Proton-dependent oligopeptide transporter (POT/PTR) (TC 2.A.17) family.</text>
</comment>
<evidence type="ECO:0000313" key="11">
    <source>
        <dbReference type="Proteomes" id="UP000193920"/>
    </source>
</evidence>
<dbReference type="GO" id="GO:0005886">
    <property type="term" value="C:plasma membrane"/>
    <property type="evidence" value="ECO:0007669"/>
    <property type="project" value="UniProtKB-SubCell"/>
</dbReference>
<evidence type="ECO:0000256" key="3">
    <source>
        <dbReference type="ARBA" id="ARBA00022475"/>
    </source>
</evidence>
<dbReference type="EMBL" id="MCOG01000044">
    <property type="protein sequence ID" value="ORY69355.1"/>
    <property type="molecule type" value="Genomic_DNA"/>
</dbReference>
<keyword evidence="3" id="KW-1003">Cell membrane</keyword>
<reference evidence="10 11" key="1">
    <citation type="submission" date="2016-08" db="EMBL/GenBank/DDBJ databases">
        <title>A Parts List for Fungal Cellulosomes Revealed by Comparative Genomics.</title>
        <authorList>
            <consortium name="DOE Joint Genome Institute"/>
            <person name="Haitjema C.H."/>
            <person name="Gilmore S.P."/>
            <person name="Henske J.K."/>
            <person name="Solomon K.V."/>
            <person name="De Groot R."/>
            <person name="Kuo A."/>
            <person name="Mondo S.J."/>
            <person name="Salamov A.A."/>
            <person name="Labutti K."/>
            <person name="Zhao Z."/>
            <person name="Chiniquy J."/>
            <person name="Barry K."/>
            <person name="Brewer H.M."/>
            <person name="Purvine S.O."/>
            <person name="Wright A.T."/>
            <person name="Boxma B."/>
            <person name="Van Alen T."/>
            <person name="Hackstein J.H."/>
            <person name="Baker S.E."/>
            <person name="Grigoriev I.V."/>
            <person name="O'Malley M.A."/>
        </authorList>
    </citation>
    <scope>NUCLEOTIDE SEQUENCE [LARGE SCALE GENOMIC DNA]</scope>
    <source>
        <strain evidence="10 11">G1</strain>
    </source>
</reference>
<evidence type="ECO:0000256" key="7">
    <source>
        <dbReference type="RuleBase" id="RU003755"/>
    </source>
</evidence>
<feature type="transmembrane region" description="Helical" evidence="9">
    <location>
        <begin position="52"/>
        <end position="72"/>
    </location>
</feature>
<keyword evidence="8" id="KW-0175">Coiled coil</keyword>
<dbReference type="NCBIfam" id="TIGR00924">
    <property type="entry name" value="yjdL_sub1_fam"/>
    <property type="match status" value="1"/>
</dbReference>
<dbReference type="GO" id="GO:1904680">
    <property type="term" value="F:peptide transmembrane transporter activity"/>
    <property type="evidence" value="ECO:0007669"/>
    <property type="project" value="InterPro"/>
</dbReference>
<dbReference type="InterPro" id="IPR005279">
    <property type="entry name" value="Dipep/tripep_permease"/>
</dbReference>
<keyword evidence="2 7" id="KW-0813">Transport</keyword>
<evidence type="ECO:0000256" key="8">
    <source>
        <dbReference type="SAM" id="Coils"/>
    </source>
</evidence>
<keyword evidence="6 9" id="KW-0472">Membrane</keyword>
<comment type="subcellular location">
    <subcellularLocation>
        <location evidence="1">Cell membrane</location>
        <topology evidence="1">Multi-pass membrane protein</topology>
    </subcellularLocation>
    <subcellularLocation>
        <location evidence="7">Membrane</location>
        <topology evidence="7">Multi-pass membrane protein</topology>
    </subcellularLocation>
</comment>
<dbReference type="PANTHER" id="PTHR23517:SF15">
    <property type="entry name" value="PROTON-DEPENDENT OLIGOPEPTIDE FAMILY TRANSPORT PROTEIN"/>
    <property type="match status" value="1"/>
</dbReference>
<dbReference type="PROSITE" id="PS01023">
    <property type="entry name" value="PTR2_2"/>
    <property type="match status" value="1"/>
</dbReference>
<dbReference type="Pfam" id="PF00854">
    <property type="entry name" value="PTR2"/>
    <property type="match status" value="2"/>
</dbReference>
<feature type="transmembrane region" description="Helical" evidence="9">
    <location>
        <begin position="461"/>
        <end position="482"/>
    </location>
</feature>
<dbReference type="InterPro" id="IPR050171">
    <property type="entry name" value="MFS_Transporters"/>
</dbReference>
<feature type="transmembrane region" description="Helical" evidence="9">
    <location>
        <begin position="125"/>
        <end position="144"/>
    </location>
</feature>
<feature type="transmembrane region" description="Helical" evidence="9">
    <location>
        <begin position="541"/>
        <end position="563"/>
    </location>
</feature>
<evidence type="ECO:0000256" key="6">
    <source>
        <dbReference type="ARBA" id="ARBA00023136"/>
    </source>
</evidence>
<gene>
    <name evidence="10" type="ORF">LY90DRAFT_504201</name>
</gene>
<dbReference type="Gene3D" id="1.20.1250.20">
    <property type="entry name" value="MFS general substrate transporter like domains"/>
    <property type="match status" value="1"/>
</dbReference>
<dbReference type="InterPro" id="IPR000109">
    <property type="entry name" value="POT_fam"/>
</dbReference>
<feature type="transmembrane region" description="Helical" evidence="9">
    <location>
        <begin position="84"/>
        <end position="105"/>
    </location>
</feature>
<dbReference type="OrthoDB" id="8904098at2759"/>
<dbReference type="GO" id="GO:0006857">
    <property type="term" value="P:oligopeptide transport"/>
    <property type="evidence" value="ECO:0007669"/>
    <property type="project" value="InterPro"/>
</dbReference>
<dbReference type="CDD" id="cd17346">
    <property type="entry name" value="MFS_DtpA_like"/>
    <property type="match status" value="1"/>
</dbReference>
<dbReference type="STRING" id="1754190.A0A1Y2EEX2"/>
<proteinExistence type="inferred from homology"/>
<evidence type="ECO:0000256" key="1">
    <source>
        <dbReference type="ARBA" id="ARBA00004651"/>
    </source>
</evidence>
<keyword evidence="5 9" id="KW-1133">Transmembrane helix</keyword>
<feature type="transmembrane region" description="Helical" evidence="9">
    <location>
        <begin position="165"/>
        <end position="189"/>
    </location>
</feature>
<feature type="coiled-coil region" evidence="8">
    <location>
        <begin position="245"/>
        <end position="272"/>
    </location>
</feature>
<feature type="transmembrane region" description="Helical" evidence="9">
    <location>
        <begin position="280"/>
        <end position="298"/>
    </location>
</feature>
<dbReference type="Proteomes" id="UP000193920">
    <property type="component" value="Unassembled WGS sequence"/>
</dbReference>
<name>A0A1Y2EEX2_9FUNG</name>
<feature type="transmembrane region" description="Helical" evidence="9">
    <location>
        <begin position="494"/>
        <end position="512"/>
    </location>
</feature>
<dbReference type="PANTHER" id="PTHR23517">
    <property type="entry name" value="RESISTANCE PROTEIN MDTM, PUTATIVE-RELATED-RELATED"/>
    <property type="match status" value="1"/>
</dbReference>
<protein>
    <submittedName>
        <fullName evidence="10">Di-tripeptide ABC transporter</fullName>
    </submittedName>
</protein>
<accession>A0A1Y2EEX2</accession>
<dbReference type="InterPro" id="IPR036259">
    <property type="entry name" value="MFS_trans_sf"/>
</dbReference>